<dbReference type="EMBL" id="AP014924">
    <property type="protein sequence ID" value="BAS29292.1"/>
    <property type="molecule type" value="Genomic_DNA"/>
</dbReference>
<evidence type="ECO:0000313" key="2">
    <source>
        <dbReference type="Proteomes" id="UP000065807"/>
    </source>
</evidence>
<organism evidence="1 2">
    <name type="scientific">Limnochorda pilosa</name>
    <dbReference type="NCBI Taxonomy" id="1555112"/>
    <lineage>
        <taxon>Bacteria</taxon>
        <taxon>Bacillati</taxon>
        <taxon>Bacillota</taxon>
        <taxon>Limnochordia</taxon>
        <taxon>Limnochordales</taxon>
        <taxon>Limnochordaceae</taxon>
        <taxon>Limnochorda</taxon>
    </lineage>
</organism>
<accession>A0A0K2SQL8</accession>
<reference evidence="2" key="2">
    <citation type="journal article" date="2016" name="Int. J. Syst. Evol. Microbiol.">
        <title>Complete genome sequence and cell structure of Limnochorda pilosa, a Gram-negative spore-former within the phylum Firmicutes.</title>
        <authorList>
            <person name="Watanabe M."/>
            <person name="Kojima H."/>
            <person name="Fukui M."/>
        </authorList>
    </citation>
    <scope>NUCLEOTIDE SEQUENCE [LARGE SCALE GENOMIC DNA]</scope>
    <source>
        <strain evidence="2">HC45</strain>
    </source>
</reference>
<sequence>MARKRAAASLLSHGGKRAKAAATAKGEVLMYRELYSALRIAQIRHEELLREAEQERLSQALRWQWQGQRNHRRRPSLLRRLFGLDSQARRRPVL</sequence>
<reference evidence="2" key="1">
    <citation type="submission" date="2015-07" db="EMBL/GenBank/DDBJ databases">
        <title>Complete genome sequence and phylogenetic analysis of Limnochorda pilosa.</title>
        <authorList>
            <person name="Watanabe M."/>
            <person name="Kojima H."/>
            <person name="Fukui M."/>
        </authorList>
    </citation>
    <scope>NUCLEOTIDE SEQUENCE [LARGE SCALE GENOMIC DNA]</scope>
    <source>
        <strain evidence="2">HC45</strain>
    </source>
</reference>
<dbReference type="STRING" id="1555112.LIP_3480"/>
<dbReference type="Proteomes" id="UP000065807">
    <property type="component" value="Chromosome"/>
</dbReference>
<protein>
    <submittedName>
        <fullName evidence="1">Uncharacterized protein</fullName>
    </submittedName>
</protein>
<evidence type="ECO:0000313" key="1">
    <source>
        <dbReference type="EMBL" id="BAS29292.1"/>
    </source>
</evidence>
<dbReference type="KEGG" id="lpil:LIP_3480"/>
<name>A0A0K2SQL8_LIMPI</name>
<keyword evidence="2" id="KW-1185">Reference proteome</keyword>
<proteinExistence type="predicted"/>
<gene>
    <name evidence="1" type="ORF">LIP_3480</name>
</gene>
<dbReference type="AlphaFoldDB" id="A0A0K2SQL8"/>